<accession>A0ABQ7V1T6</accession>
<dbReference type="PANTHER" id="PTHR36607:SF23">
    <property type="entry name" value="AMINOTRANSFERASE-LIKE PLANT MOBILE DOMAIN-CONTAINING PROTEIN"/>
    <property type="match status" value="1"/>
</dbReference>
<proteinExistence type="predicted"/>
<dbReference type="EMBL" id="JAIVGD010000015">
    <property type="protein sequence ID" value="KAH0757996.1"/>
    <property type="molecule type" value="Genomic_DNA"/>
</dbReference>
<reference evidence="1 2" key="1">
    <citation type="journal article" date="2021" name="bioRxiv">
        <title>Chromosome-scale and haplotype-resolved genome assembly of a tetraploid potato cultivar.</title>
        <authorList>
            <person name="Sun H."/>
            <person name="Jiao W.-B."/>
            <person name="Krause K."/>
            <person name="Campoy J.A."/>
            <person name="Goel M."/>
            <person name="Folz-Donahue K."/>
            <person name="Kukat C."/>
            <person name="Huettel B."/>
            <person name="Schneeberger K."/>
        </authorList>
    </citation>
    <scope>NUCLEOTIDE SEQUENCE [LARGE SCALE GENOMIC DNA]</scope>
    <source>
        <strain evidence="1">SolTubOtavaFocal</strain>
        <tissue evidence="1">Leaves</tissue>
    </source>
</reference>
<evidence type="ECO:0000313" key="2">
    <source>
        <dbReference type="Proteomes" id="UP000826656"/>
    </source>
</evidence>
<dbReference type="PANTHER" id="PTHR36607">
    <property type="entry name" value="1,2-DIHYDROXY-3-KETO-5-METHYLTHIOPENTENE DIOXYGENASE 4"/>
    <property type="match status" value="1"/>
</dbReference>
<comment type="caution">
    <text evidence="1">The sequence shown here is derived from an EMBL/GenBank/DDBJ whole genome shotgun (WGS) entry which is preliminary data.</text>
</comment>
<gene>
    <name evidence="1" type="ORF">KY290_021489</name>
</gene>
<sequence length="168" mass="19308">MVFFKDYTCPSSKLKYLIIGTEGSLLVNRYNYFQDVKLNENDIRAESLDEGLRYWRICISHATMSKATFPPAVTSAKKLYTTQYSSWWERSYGMFLEDNFDVMVEKVGSKFVTLLEDKVKISRTLSKVKTPLSPQHQINGPFKKQAKLARINVGRGKGLNHMGLKLLI</sequence>
<protein>
    <submittedName>
        <fullName evidence="1">Uncharacterized protein</fullName>
    </submittedName>
</protein>
<keyword evidence="2" id="KW-1185">Reference proteome</keyword>
<evidence type="ECO:0000313" key="1">
    <source>
        <dbReference type="EMBL" id="KAH0757996.1"/>
    </source>
</evidence>
<organism evidence="1 2">
    <name type="scientific">Solanum tuberosum</name>
    <name type="common">Potato</name>
    <dbReference type="NCBI Taxonomy" id="4113"/>
    <lineage>
        <taxon>Eukaryota</taxon>
        <taxon>Viridiplantae</taxon>
        <taxon>Streptophyta</taxon>
        <taxon>Embryophyta</taxon>
        <taxon>Tracheophyta</taxon>
        <taxon>Spermatophyta</taxon>
        <taxon>Magnoliopsida</taxon>
        <taxon>eudicotyledons</taxon>
        <taxon>Gunneridae</taxon>
        <taxon>Pentapetalae</taxon>
        <taxon>asterids</taxon>
        <taxon>lamiids</taxon>
        <taxon>Solanales</taxon>
        <taxon>Solanaceae</taxon>
        <taxon>Solanoideae</taxon>
        <taxon>Solaneae</taxon>
        <taxon>Solanum</taxon>
    </lineage>
</organism>
<name>A0ABQ7V1T6_SOLTU</name>
<dbReference type="Proteomes" id="UP000826656">
    <property type="component" value="Unassembled WGS sequence"/>
</dbReference>